<feature type="signal peptide" evidence="2">
    <location>
        <begin position="1"/>
        <end position="20"/>
    </location>
</feature>
<protein>
    <submittedName>
        <fullName evidence="3">Uncharacterized protein</fullName>
    </submittedName>
</protein>
<dbReference type="EMBL" id="CYUE01000020">
    <property type="protein sequence ID" value="CUK26441.1"/>
    <property type="molecule type" value="Genomic_DNA"/>
</dbReference>
<keyword evidence="4" id="KW-1185">Reference proteome</keyword>
<dbReference type="AlphaFoldDB" id="A0A0P1ISL7"/>
<evidence type="ECO:0000313" key="3">
    <source>
        <dbReference type="EMBL" id="CUK26441.1"/>
    </source>
</evidence>
<evidence type="ECO:0000313" key="4">
    <source>
        <dbReference type="Proteomes" id="UP000051184"/>
    </source>
</evidence>
<feature type="compositionally biased region" description="Gly residues" evidence="1">
    <location>
        <begin position="55"/>
        <end position="66"/>
    </location>
</feature>
<sequence>MKLMTAATVALILAAPASFAANASDTPADILHPNIHDKVGLGAGDNNNANPNGNAGNGSNGGGIHGIGNTPGQSGADPADGDPGFADQLETVHGGIGEKNKNAAGDD</sequence>
<proteinExistence type="predicted"/>
<dbReference type="RefSeq" id="WP_058315328.1">
    <property type="nucleotide sequence ID" value="NZ_CYTO01000009.1"/>
</dbReference>
<evidence type="ECO:0000256" key="1">
    <source>
        <dbReference type="SAM" id="MobiDB-lite"/>
    </source>
</evidence>
<feature type="compositionally biased region" description="Low complexity" evidence="1">
    <location>
        <begin position="44"/>
        <end position="54"/>
    </location>
</feature>
<reference evidence="4" key="1">
    <citation type="submission" date="2015-09" db="EMBL/GenBank/DDBJ databases">
        <authorList>
            <person name="Rodrigo-Torres Lidia"/>
            <person name="Arahal R.David."/>
        </authorList>
    </citation>
    <scope>NUCLEOTIDE SEQUENCE [LARGE SCALE GENOMIC DNA]</scope>
    <source>
        <strain evidence="4">CECT 5114</strain>
    </source>
</reference>
<organism evidence="3 4">
    <name type="scientific">Cognatishimia activa</name>
    <dbReference type="NCBI Taxonomy" id="1715691"/>
    <lineage>
        <taxon>Bacteria</taxon>
        <taxon>Pseudomonadati</taxon>
        <taxon>Pseudomonadota</taxon>
        <taxon>Alphaproteobacteria</taxon>
        <taxon>Rhodobacterales</taxon>
        <taxon>Paracoccaceae</taxon>
        <taxon>Cognatishimia</taxon>
    </lineage>
</organism>
<keyword evidence="2" id="KW-0732">Signal</keyword>
<gene>
    <name evidence="3" type="ORF">TA5114_02251</name>
</gene>
<evidence type="ECO:0000256" key="2">
    <source>
        <dbReference type="SAM" id="SignalP"/>
    </source>
</evidence>
<dbReference type="Proteomes" id="UP000051184">
    <property type="component" value="Unassembled WGS sequence"/>
</dbReference>
<accession>A0A0P1ISL7</accession>
<feature type="chain" id="PRO_5006065565" evidence="2">
    <location>
        <begin position="21"/>
        <end position="107"/>
    </location>
</feature>
<name>A0A0P1ISL7_9RHOB</name>
<feature type="region of interest" description="Disordered" evidence="1">
    <location>
        <begin position="38"/>
        <end position="107"/>
    </location>
</feature>
<feature type="compositionally biased region" description="Low complexity" evidence="1">
    <location>
        <begin position="67"/>
        <end position="87"/>
    </location>
</feature>